<comment type="caution">
    <text evidence="4">The sequence shown here is derived from an EMBL/GenBank/DDBJ whole genome shotgun (WGS) entry which is preliminary data.</text>
</comment>
<dbReference type="Proteomes" id="UP001501126">
    <property type="component" value="Unassembled WGS sequence"/>
</dbReference>
<evidence type="ECO:0000313" key="4">
    <source>
        <dbReference type="EMBL" id="GAA0875232.1"/>
    </source>
</evidence>
<dbReference type="Pfam" id="PF00210">
    <property type="entry name" value="Ferritin"/>
    <property type="match status" value="1"/>
</dbReference>
<dbReference type="Gene3D" id="1.20.1260.10">
    <property type="match status" value="1"/>
</dbReference>
<dbReference type="PRINTS" id="PR01346">
    <property type="entry name" value="HELNAPAPROT"/>
</dbReference>
<dbReference type="RefSeq" id="WP_343786495.1">
    <property type="nucleotide sequence ID" value="NZ_BAAAFH010000011.1"/>
</dbReference>
<dbReference type="PANTHER" id="PTHR42932:SF1">
    <property type="entry name" value="GENERAL STRESS PROTEIN 20U"/>
    <property type="match status" value="1"/>
</dbReference>
<feature type="domain" description="Ferritin/DPS" evidence="3">
    <location>
        <begin position="16"/>
        <end position="155"/>
    </location>
</feature>
<dbReference type="InterPro" id="IPR002177">
    <property type="entry name" value="DPS_DNA-bd"/>
</dbReference>
<evidence type="ECO:0000256" key="2">
    <source>
        <dbReference type="RuleBase" id="RU003875"/>
    </source>
</evidence>
<comment type="similarity">
    <text evidence="1 2">Belongs to the Dps family.</text>
</comment>
<sequence length="155" mass="18085">MNYIGLEKKGTNELSEKLNNLLASYQIHYQNLRGLHWNIQGTNFFELHVKYEELYTRTQVVIDDIAERILTLGHRPLHTFTDYLSHSSIKELPTTSDGHAGMEYLLNAQKDLLILERDILELSGEVNDEGTNSMISDLIREKEKDSWMFRSWLSK</sequence>
<dbReference type="InterPro" id="IPR009078">
    <property type="entry name" value="Ferritin-like_SF"/>
</dbReference>
<dbReference type="EMBL" id="BAAAFH010000011">
    <property type="protein sequence ID" value="GAA0875232.1"/>
    <property type="molecule type" value="Genomic_DNA"/>
</dbReference>
<gene>
    <name evidence="4" type="ORF">GCM10009118_16410</name>
</gene>
<dbReference type="InterPro" id="IPR008331">
    <property type="entry name" value="Ferritin_DPS_dom"/>
</dbReference>
<dbReference type="SUPFAM" id="SSF47240">
    <property type="entry name" value="Ferritin-like"/>
    <property type="match status" value="1"/>
</dbReference>
<keyword evidence="5" id="KW-1185">Reference proteome</keyword>
<dbReference type="CDD" id="cd01043">
    <property type="entry name" value="DPS"/>
    <property type="match status" value="1"/>
</dbReference>
<dbReference type="InterPro" id="IPR012347">
    <property type="entry name" value="Ferritin-like"/>
</dbReference>
<name>A0ABN1MPN0_9FLAO</name>
<evidence type="ECO:0000313" key="5">
    <source>
        <dbReference type="Proteomes" id="UP001501126"/>
    </source>
</evidence>
<accession>A0ABN1MPN0</accession>
<dbReference type="InterPro" id="IPR023188">
    <property type="entry name" value="DPS_DNA-bd_CS"/>
</dbReference>
<reference evidence="4 5" key="1">
    <citation type="journal article" date="2019" name="Int. J. Syst. Evol. Microbiol.">
        <title>The Global Catalogue of Microorganisms (GCM) 10K type strain sequencing project: providing services to taxonomists for standard genome sequencing and annotation.</title>
        <authorList>
            <consortium name="The Broad Institute Genomics Platform"/>
            <consortium name="The Broad Institute Genome Sequencing Center for Infectious Disease"/>
            <person name="Wu L."/>
            <person name="Ma J."/>
        </authorList>
    </citation>
    <scope>NUCLEOTIDE SEQUENCE [LARGE SCALE GENOMIC DNA]</scope>
    <source>
        <strain evidence="4 5">JCM 16083</strain>
    </source>
</reference>
<dbReference type="PROSITE" id="PS00818">
    <property type="entry name" value="DPS_1"/>
    <property type="match status" value="1"/>
</dbReference>
<evidence type="ECO:0000256" key="1">
    <source>
        <dbReference type="ARBA" id="ARBA00009497"/>
    </source>
</evidence>
<organism evidence="4 5">
    <name type="scientific">Wandonia haliotis</name>
    <dbReference type="NCBI Taxonomy" id="574963"/>
    <lineage>
        <taxon>Bacteria</taxon>
        <taxon>Pseudomonadati</taxon>
        <taxon>Bacteroidota</taxon>
        <taxon>Flavobacteriia</taxon>
        <taxon>Flavobacteriales</taxon>
        <taxon>Crocinitomicaceae</taxon>
        <taxon>Wandonia</taxon>
    </lineage>
</organism>
<dbReference type="PANTHER" id="PTHR42932">
    <property type="entry name" value="GENERAL STRESS PROTEIN 20U"/>
    <property type="match status" value="1"/>
</dbReference>
<protein>
    <submittedName>
        <fullName evidence="4">Dps family protein</fullName>
    </submittedName>
</protein>
<evidence type="ECO:0000259" key="3">
    <source>
        <dbReference type="Pfam" id="PF00210"/>
    </source>
</evidence>
<proteinExistence type="inferred from homology"/>
<dbReference type="PROSITE" id="PS00819">
    <property type="entry name" value="DPS_2"/>
    <property type="match status" value="1"/>
</dbReference>
<dbReference type="PIRSF" id="PIRSF005900">
    <property type="entry name" value="Dps"/>
    <property type="match status" value="1"/>
</dbReference>